<organism evidence="3 4">
    <name type="scientific">Myceligenerans salitolerans</name>
    <dbReference type="NCBI Taxonomy" id="1230528"/>
    <lineage>
        <taxon>Bacteria</taxon>
        <taxon>Bacillati</taxon>
        <taxon>Actinomycetota</taxon>
        <taxon>Actinomycetes</taxon>
        <taxon>Micrococcales</taxon>
        <taxon>Promicromonosporaceae</taxon>
        <taxon>Myceligenerans</taxon>
    </lineage>
</organism>
<dbReference type="Pfam" id="PF05552">
    <property type="entry name" value="MS_channel_1st_1"/>
    <property type="match status" value="2"/>
</dbReference>
<dbReference type="Gene3D" id="1.10.287.1260">
    <property type="match status" value="1"/>
</dbReference>
<protein>
    <submittedName>
        <fullName evidence="3">Uncharacterized protein</fullName>
    </submittedName>
</protein>
<feature type="region of interest" description="Disordered" evidence="1">
    <location>
        <begin position="218"/>
        <end position="246"/>
    </location>
</feature>
<evidence type="ECO:0000256" key="1">
    <source>
        <dbReference type="SAM" id="MobiDB-lite"/>
    </source>
</evidence>
<feature type="transmembrane region" description="Helical" evidence="2">
    <location>
        <begin position="153"/>
        <end position="173"/>
    </location>
</feature>
<keyword evidence="2" id="KW-1133">Transmembrane helix</keyword>
<keyword evidence="2" id="KW-0812">Transmembrane</keyword>
<dbReference type="EMBL" id="JAFMPK010000044">
    <property type="protein sequence ID" value="MBO0609684.1"/>
    <property type="molecule type" value="Genomic_DNA"/>
</dbReference>
<keyword evidence="2" id="KW-0472">Membrane</keyword>
<feature type="compositionally biased region" description="Polar residues" evidence="1">
    <location>
        <begin position="218"/>
        <end position="228"/>
    </location>
</feature>
<name>A0ABS3I9P9_9MICO</name>
<reference evidence="4" key="2">
    <citation type="submission" date="2023-07" db="EMBL/GenBank/DDBJ databases">
        <title>Myceligenerans salitolerans sp. nov., a halotolerant actinomycete isolated from a salt lake in Xinjiang, China.</title>
        <authorList>
            <person name="Guan T."/>
        </authorList>
    </citation>
    <scope>NUCLEOTIDE SEQUENCE [LARGE SCALE GENOMIC DNA]</scope>
    <source>
        <strain evidence="4">XHU 5031</strain>
    </source>
</reference>
<accession>A0ABS3I9P9</accession>
<evidence type="ECO:0000313" key="3">
    <source>
        <dbReference type="EMBL" id="MBO0609684.1"/>
    </source>
</evidence>
<feature type="transmembrane region" description="Helical" evidence="2">
    <location>
        <begin position="179"/>
        <end position="200"/>
    </location>
</feature>
<evidence type="ECO:0000256" key="2">
    <source>
        <dbReference type="SAM" id="Phobius"/>
    </source>
</evidence>
<sequence>MDWTSGLTNAWHSIASFVPKLLVFLVILFIGWIIAKAVARFVGMILNRVGFTKLLDKAGAGRLLAGSGVEPISLLTKIIYYFILLIVLQLALSAFGPTNPVSQIVNEIVGWLPQLVVAIVIVVIAGAIANAVKDLLMSTMGNASYGPVVAKTAQIAILFLGIVAALNQVGIAVSVTTSVLVAVLATIAGILIVGVGGGLIGPMRTKWEGWLAGISEIADQSGTPGSRATGTQPPPAGGTYPPPSNI</sequence>
<keyword evidence="4" id="KW-1185">Reference proteome</keyword>
<reference evidence="3 4" key="1">
    <citation type="submission" date="2021-03" db="EMBL/GenBank/DDBJ databases">
        <authorList>
            <person name="Xin L."/>
        </authorList>
    </citation>
    <scope>NUCLEOTIDE SEQUENCE [LARGE SCALE GENOMIC DNA]</scope>
    <source>
        <strain evidence="3 4">XHU 5031</strain>
    </source>
</reference>
<evidence type="ECO:0000313" key="4">
    <source>
        <dbReference type="Proteomes" id="UP000664617"/>
    </source>
</evidence>
<feature type="transmembrane region" description="Helical" evidence="2">
    <location>
        <begin position="78"/>
        <end position="96"/>
    </location>
</feature>
<gene>
    <name evidence="3" type="ORF">J0911_11690</name>
</gene>
<comment type="caution">
    <text evidence="3">The sequence shown here is derived from an EMBL/GenBank/DDBJ whole genome shotgun (WGS) entry which is preliminary data.</text>
</comment>
<feature type="transmembrane region" description="Helical" evidence="2">
    <location>
        <begin position="108"/>
        <end position="132"/>
    </location>
</feature>
<dbReference type="RefSeq" id="WP_207275615.1">
    <property type="nucleotide sequence ID" value="NZ_JAFMPK010000044.1"/>
</dbReference>
<dbReference type="InterPro" id="IPR008910">
    <property type="entry name" value="MSC_TM_helix"/>
</dbReference>
<proteinExistence type="predicted"/>
<feature type="compositionally biased region" description="Pro residues" evidence="1">
    <location>
        <begin position="232"/>
        <end position="246"/>
    </location>
</feature>
<feature type="transmembrane region" description="Helical" evidence="2">
    <location>
        <begin position="20"/>
        <end position="39"/>
    </location>
</feature>
<dbReference type="Proteomes" id="UP000664617">
    <property type="component" value="Unassembled WGS sequence"/>
</dbReference>